<name>A0AC35G9U6_9BILA</name>
<protein>
    <submittedName>
        <fullName evidence="2">Uncharacterized protein</fullName>
    </submittedName>
</protein>
<proteinExistence type="predicted"/>
<dbReference type="Proteomes" id="UP000887580">
    <property type="component" value="Unplaced"/>
</dbReference>
<evidence type="ECO:0000313" key="2">
    <source>
        <dbReference type="WBParaSite" id="PS1159_v2.g2706.t1"/>
    </source>
</evidence>
<reference evidence="2" key="1">
    <citation type="submission" date="2022-11" db="UniProtKB">
        <authorList>
            <consortium name="WormBaseParasite"/>
        </authorList>
    </citation>
    <scope>IDENTIFICATION</scope>
</reference>
<accession>A0AC35G9U6</accession>
<evidence type="ECO:0000313" key="1">
    <source>
        <dbReference type="Proteomes" id="UP000887580"/>
    </source>
</evidence>
<organism evidence="1 2">
    <name type="scientific">Panagrolaimus sp. PS1159</name>
    <dbReference type="NCBI Taxonomy" id="55785"/>
    <lineage>
        <taxon>Eukaryota</taxon>
        <taxon>Metazoa</taxon>
        <taxon>Ecdysozoa</taxon>
        <taxon>Nematoda</taxon>
        <taxon>Chromadorea</taxon>
        <taxon>Rhabditida</taxon>
        <taxon>Tylenchina</taxon>
        <taxon>Panagrolaimomorpha</taxon>
        <taxon>Panagrolaimoidea</taxon>
        <taxon>Panagrolaimidae</taxon>
        <taxon>Panagrolaimus</taxon>
    </lineage>
</organism>
<dbReference type="WBParaSite" id="PS1159_v2.g2706.t1">
    <property type="protein sequence ID" value="PS1159_v2.g2706.t1"/>
    <property type="gene ID" value="PS1159_v2.g2706"/>
</dbReference>
<sequence>MVALSAINLYDNIRRKYNNDWVDRLSHVYSCGVLIIFALIFFFESLVDNPIVCLSNAFEDDMWFRYIRSS</sequence>